<sequence>MSTNHSSPRESHQHSTNEDSEAKLPLSSTSKDPNEKEISSDSKFQVSTEPEPRIQFRCEKCDIDELCDYKGQKPPFANGICFTEDCFVMRDPFAPPLFRARSKPEYFIVLGAHCTVCGIVVCKRTRCSVFYEKTFCKDCALANLKCFPSEVQARMRKQFS</sequence>
<name>A0A7R8UQK2_HERIL</name>
<dbReference type="PANTHER" id="PTHR31849:SF1">
    <property type="entry name" value="CYSTEINE-RICH DPF MOTIF DOMAIN-CONTAINING PROTEIN 1"/>
    <property type="match status" value="1"/>
</dbReference>
<dbReference type="InterPro" id="IPR018785">
    <property type="entry name" value="CDPF1_dom"/>
</dbReference>
<evidence type="ECO:0000313" key="6">
    <source>
        <dbReference type="Proteomes" id="UP000594454"/>
    </source>
</evidence>
<proteinExistence type="inferred from homology"/>
<feature type="domain" description="Cysteine-rich DPF motif" evidence="4">
    <location>
        <begin position="56"/>
        <end position="155"/>
    </location>
</feature>
<comment type="similarity">
    <text evidence="1">Belongs to the CDPF1 family.</text>
</comment>
<evidence type="ECO:0000256" key="2">
    <source>
        <dbReference type="ARBA" id="ARBA00014801"/>
    </source>
</evidence>
<dbReference type="InterPro" id="IPR042426">
    <property type="entry name" value="CDPF1"/>
</dbReference>
<reference evidence="5 6" key="1">
    <citation type="submission" date="2020-11" db="EMBL/GenBank/DDBJ databases">
        <authorList>
            <person name="Wallbank WR R."/>
            <person name="Pardo Diaz C."/>
            <person name="Kozak K."/>
            <person name="Martin S."/>
            <person name="Jiggins C."/>
            <person name="Moest M."/>
            <person name="Warren A I."/>
            <person name="Generalovic N T."/>
            <person name="Byers J.R.P. K."/>
            <person name="Montejo-Kovacevich G."/>
            <person name="Yen C E."/>
        </authorList>
    </citation>
    <scope>NUCLEOTIDE SEQUENCE [LARGE SCALE GENOMIC DNA]</scope>
</reference>
<dbReference type="AlphaFoldDB" id="A0A7R8UQK2"/>
<keyword evidence="6" id="KW-1185">Reference proteome</keyword>
<protein>
    <recommendedName>
        <fullName evidence="2">Cysteine-rich DPF motif domain-containing protein 1</fullName>
    </recommendedName>
</protein>
<evidence type="ECO:0000259" key="4">
    <source>
        <dbReference type="Pfam" id="PF10170"/>
    </source>
</evidence>
<evidence type="ECO:0000256" key="3">
    <source>
        <dbReference type="SAM" id="MobiDB-lite"/>
    </source>
</evidence>
<dbReference type="Pfam" id="PF10170">
    <property type="entry name" value="C6_DPF"/>
    <property type="match status" value="1"/>
</dbReference>
<dbReference type="EMBL" id="LR899011">
    <property type="protein sequence ID" value="CAD7085188.1"/>
    <property type="molecule type" value="Genomic_DNA"/>
</dbReference>
<dbReference type="InParanoid" id="A0A7R8UQK2"/>
<dbReference type="Proteomes" id="UP000594454">
    <property type="component" value="Chromosome 3"/>
</dbReference>
<accession>A0A7R8UQK2</accession>
<dbReference type="FunCoup" id="A0A7R8UQK2">
    <property type="interactions" value="9"/>
</dbReference>
<dbReference type="PRINTS" id="PR01995">
    <property type="entry name" value="UPF0595"/>
</dbReference>
<gene>
    <name evidence="5" type="ORF">HERILL_LOCUS8048</name>
</gene>
<feature type="compositionally biased region" description="Basic and acidic residues" evidence="3">
    <location>
        <begin position="7"/>
        <end position="22"/>
    </location>
</feature>
<dbReference type="PANTHER" id="PTHR31849">
    <property type="entry name" value="CYSTEINE-RICH PDF MOTIF DOMAIN-CONTAINING PROTEIN 1"/>
    <property type="match status" value="1"/>
</dbReference>
<evidence type="ECO:0000256" key="1">
    <source>
        <dbReference type="ARBA" id="ARBA00007917"/>
    </source>
</evidence>
<evidence type="ECO:0000313" key="5">
    <source>
        <dbReference type="EMBL" id="CAD7085188.1"/>
    </source>
</evidence>
<feature type="region of interest" description="Disordered" evidence="3">
    <location>
        <begin position="1"/>
        <end position="48"/>
    </location>
</feature>
<organism evidence="5 6">
    <name type="scientific">Hermetia illucens</name>
    <name type="common">Black soldier fly</name>
    <dbReference type="NCBI Taxonomy" id="343691"/>
    <lineage>
        <taxon>Eukaryota</taxon>
        <taxon>Metazoa</taxon>
        <taxon>Ecdysozoa</taxon>
        <taxon>Arthropoda</taxon>
        <taxon>Hexapoda</taxon>
        <taxon>Insecta</taxon>
        <taxon>Pterygota</taxon>
        <taxon>Neoptera</taxon>
        <taxon>Endopterygota</taxon>
        <taxon>Diptera</taxon>
        <taxon>Brachycera</taxon>
        <taxon>Stratiomyomorpha</taxon>
        <taxon>Stratiomyidae</taxon>
        <taxon>Hermetiinae</taxon>
        <taxon>Hermetia</taxon>
    </lineage>
</organism>